<dbReference type="GO" id="GO:0005524">
    <property type="term" value="F:ATP binding"/>
    <property type="evidence" value="ECO:0007669"/>
    <property type="project" value="UniProtKB-KW"/>
</dbReference>
<accession>A0A9Q0AQS8</accession>
<keyword evidence="3" id="KW-0378">Hydrolase</keyword>
<dbReference type="InterPro" id="IPR047187">
    <property type="entry name" value="SF1_C_Upf1"/>
</dbReference>
<dbReference type="AlphaFoldDB" id="A0A9Q0AQS8"/>
<evidence type="ECO:0000256" key="5">
    <source>
        <dbReference type="ARBA" id="ARBA00022840"/>
    </source>
</evidence>
<reference evidence="8" key="1">
    <citation type="submission" date="2021-03" db="EMBL/GenBank/DDBJ databases">
        <title>Revisited historic fungal species revealed as producer of novel bioactive compounds through whole genome sequencing and comparative genomics.</title>
        <authorList>
            <person name="Vignolle G.A."/>
            <person name="Hochenegger N."/>
            <person name="Mach R.L."/>
            <person name="Mach-Aigner A.R."/>
            <person name="Javad Rahimi M."/>
            <person name="Salim K.A."/>
            <person name="Chan C.M."/>
            <person name="Lim L.B.L."/>
            <person name="Cai F."/>
            <person name="Druzhinina I.S."/>
            <person name="U'Ren J.M."/>
            <person name="Derntl C."/>
        </authorList>
    </citation>
    <scope>NUCLEOTIDE SEQUENCE</scope>
    <source>
        <strain evidence="8">TUCIM 5799</strain>
    </source>
</reference>
<dbReference type="Pfam" id="PF13087">
    <property type="entry name" value="AAA_12"/>
    <property type="match status" value="1"/>
</dbReference>
<organism evidence="8 9">
    <name type="scientific">Neoarthrinium moseri</name>
    <dbReference type="NCBI Taxonomy" id="1658444"/>
    <lineage>
        <taxon>Eukaryota</taxon>
        <taxon>Fungi</taxon>
        <taxon>Dikarya</taxon>
        <taxon>Ascomycota</taxon>
        <taxon>Pezizomycotina</taxon>
        <taxon>Sordariomycetes</taxon>
        <taxon>Xylariomycetidae</taxon>
        <taxon>Amphisphaeriales</taxon>
        <taxon>Apiosporaceae</taxon>
        <taxon>Neoarthrinium</taxon>
    </lineage>
</organism>
<dbReference type="InterPro" id="IPR041679">
    <property type="entry name" value="DNA2/NAM7-like_C"/>
</dbReference>
<keyword evidence="5" id="KW-0067">ATP-binding</keyword>
<keyword evidence="2" id="KW-0547">Nucleotide-binding</keyword>
<name>A0A9Q0AQS8_9PEZI</name>
<dbReference type="InterPro" id="IPR027417">
    <property type="entry name" value="P-loop_NTPase"/>
</dbReference>
<dbReference type="PANTHER" id="PTHR43788:SF8">
    <property type="entry name" value="DNA-BINDING PROTEIN SMUBP-2"/>
    <property type="match status" value="1"/>
</dbReference>
<dbReference type="PANTHER" id="PTHR43788">
    <property type="entry name" value="DNA2/NAM7 HELICASE FAMILY MEMBER"/>
    <property type="match status" value="1"/>
</dbReference>
<keyword evidence="4" id="KW-0347">Helicase</keyword>
<feature type="domain" description="DNA2/NAM7 helicase-like C-terminal" evidence="7">
    <location>
        <begin position="532"/>
        <end position="733"/>
    </location>
</feature>
<proteinExistence type="inferred from homology"/>
<evidence type="ECO:0000256" key="1">
    <source>
        <dbReference type="ARBA" id="ARBA00007913"/>
    </source>
</evidence>
<evidence type="ECO:0000259" key="6">
    <source>
        <dbReference type="Pfam" id="PF13086"/>
    </source>
</evidence>
<dbReference type="Proteomes" id="UP000829685">
    <property type="component" value="Unassembled WGS sequence"/>
</dbReference>
<dbReference type="Pfam" id="PF13086">
    <property type="entry name" value="AAA_11"/>
    <property type="match status" value="1"/>
</dbReference>
<dbReference type="InterPro" id="IPR050534">
    <property type="entry name" value="Coronavir_polyprotein_1ab"/>
</dbReference>
<feature type="domain" description="DNA2/NAM7 helicase helicase" evidence="6">
    <location>
        <begin position="237"/>
        <end position="516"/>
    </location>
</feature>
<keyword evidence="9" id="KW-1185">Reference proteome</keyword>
<dbReference type="GO" id="GO:0043139">
    <property type="term" value="F:5'-3' DNA helicase activity"/>
    <property type="evidence" value="ECO:0007669"/>
    <property type="project" value="TreeGrafter"/>
</dbReference>
<comment type="caution">
    <text evidence="8">The sequence shown here is derived from an EMBL/GenBank/DDBJ whole genome shotgun (WGS) entry which is preliminary data.</text>
</comment>
<dbReference type="InterPro" id="IPR041677">
    <property type="entry name" value="DNA2/NAM7_AAA_11"/>
</dbReference>
<comment type="similarity">
    <text evidence="1">Belongs to the DNA2/NAM7 helicase family.</text>
</comment>
<sequence>MKFDDMYGALQRADYQEILKCGRLDDTATRREFLTRRTVGKAPREPTYTFDSRDEYFATLSVEARITQELEERDQRKDFECTAMVQKLSRHNRPIFIAMLSKVKKETAQEIGKGDNAEISWKLPGDSTFKAGWKLKFNETIPGSRPDELVGTLEEGGILAKEGQKQKWGPLIFKVNIIPRHSRYVYIWDAQQRLQSPGRFGVIMDFLLAKDLEKNVRTFNIYHGLGDQNLVKDEVFQLNESQLKAINLARHAPAGFVLVQGGPGTGKTHFATEAVLPFFRDTKKHHLLLTSAGNRGADAMAEALYQRTKYLIGNGISPGAIVRLHSIKTEISIFLRPARMARYGTSDDPQISDQARGKHKDETTMLIEHFASTKFAEVDDDRVQHLHLALGTRMQQALGLQKDGTFTAPTKYPALEVLYKRYLRGEKWTAKDQTLLEEESEILARHTISNATAICSTVAGAMDINVTRAYGSLAELIVVDEAARIPEYDWWPLIAFYTNARCKLMIGDKNQLPPFIGQTQRDNPFKAQIGLSLQERIQKSCSDQNLEWSGFFRTQYRAVPQVAQVYNQAFYGGRISSGISLESRTLAKQIVGHNKKYYGGAHDRSVLFANLPEARNQQDHSSRYCDLSAAVILNILERLLKDGFGTTKMCSMAILVPYHAQRKRLKAAMAKMAIEFPATAHVVLETGDTVQGREFDVVLLDPVVTSSPGFLNKNRLNVLVSRARDGLYVVGNSDQWDRMLYEDSQPLKAIRRQLLEFGVTWTGDQTSRFYDPETFRCHRDAYDSD</sequence>
<evidence type="ECO:0000313" key="9">
    <source>
        <dbReference type="Proteomes" id="UP000829685"/>
    </source>
</evidence>
<evidence type="ECO:0000256" key="3">
    <source>
        <dbReference type="ARBA" id="ARBA00022801"/>
    </source>
</evidence>
<dbReference type="EMBL" id="JAFIMR010000015">
    <property type="protein sequence ID" value="KAI1869629.1"/>
    <property type="molecule type" value="Genomic_DNA"/>
</dbReference>
<evidence type="ECO:0000256" key="2">
    <source>
        <dbReference type="ARBA" id="ARBA00022741"/>
    </source>
</evidence>
<evidence type="ECO:0000256" key="4">
    <source>
        <dbReference type="ARBA" id="ARBA00022806"/>
    </source>
</evidence>
<dbReference type="SUPFAM" id="SSF52540">
    <property type="entry name" value="P-loop containing nucleoside triphosphate hydrolases"/>
    <property type="match status" value="1"/>
</dbReference>
<protein>
    <submittedName>
        <fullName evidence="8">Uncharacterized protein</fullName>
    </submittedName>
</protein>
<evidence type="ECO:0000313" key="8">
    <source>
        <dbReference type="EMBL" id="KAI1869629.1"/>
    </source>
</evidence>
<dbReference type="CDD" id="cd18808">
    <property type="entry name" value="SF1_C_Upf1"/>
    <property type="match status" value="1"/>
</dbReference>
<dbReference type="Gene3D" id="3.40.50.300">
    <property type="entry name" value="P-loop containing nucleotide triphosphate hydrolases"/>
    <property type="match status" value="2"/>
</dbReference>
<gene>
    <name evidence="8" type="ORF">JX265_006719</name>
</gene>
<dbReference type="GO" id="GO:0016787">
    <property type="term" value="F:hydrolase activity"/>
    <property type="evidence" value="ECO:0007669"/>
    <property type="project" value="UniProtKB-KW"/>
</dbReference>
<evidence type="ECO:0000259" key="7">
    <source>
        <dbReference type="Pfam" id="PF13087"/>
    </source>
</evidence>